<comment type="caution">
    <text evidence="2">The sequence shown here is derived from an EMBL/GenBank/DDBJ whole genome shotgun (WGS) entry which is preliminary data.</text>
</comment>
<dbReference type="Proteomes" id="UP001266305">
    <property type="component" value="Unassembled WGS sequence"/>
</dbReference>
<organism evidence="2 3">
    <name type="scientific">Saguinus oedipus</name>
    <name type="common">Cotton-top tamarin</name>
    <name type="synonym">Oedipomidas oedipus</name>
    <dbReference type="NCBI Taxonomy" id="9490"/>
    <lineage>
        <taxon>Eukaryota</taxon>
        <taxon>Metazoa</taxon>
        <taxon>Chordata</taxon>
        <taxon>Craniata</taxon>
        <taxon>Vertebrata</taxon>
        <taxon>Euteleostomi</taxon>
        <taxon>Mammalia</taxon>
        <taxon>Eutheria</taxon>
        <taxon>Euarchontoglires</taxon>
        <taxon>Primates</taxon>
        <taxon>Haplorrhini</taxon>
        <taxon>Platyrrhini</taxon>
        <taxon>Cebidae</taxon>
        <taxon>Callitrichinae</taxon>
        <taxon>Saguinus</taxon>
    </lineage>
</organism>
<keyword evidence="3" id="KW-1185">Reference proteome</keyword>
<accession>A0ABQ9TN91</accession>
<feature type="region of interest" description="Disordered" evidence="1">
    <location>
        <begin position="90"/>
        <end position="122"/>
    </location>
</feature>
<evidence type="ECO:0000256" key="1">
    <source>
        <dbReference type="SAM" id="MobiDB-lite"/>
    </source>
</evidence>
<gene>
    <name evidence="2" type="ORF">P7K49_035308</name>
</gene>
<reference evidence="2 3" key="1">
    <citation type="submission" date="2023-05" db="EMBL/GenBank/DDBJ databases">
        <title>B98-5 Cell Line De Novo Hybrid Assembly: An Optical Mapping Approach.</title>
        <authorList>
            <person name="Kananen K."/>
            <person name="Auerbach J.A."/>
            <person name="Kautto E."/>
            <person name="Blachly J.S."/>
        </authorList>
    </citation>
    <scope>NUCLEOTIDE SEQUENCE [LARGE SCALE GENOMIC DNA]</scope>
    <source>
        <strain evidence="2">B95-8</strain>
        <tissue evidence="2">Cell line</tissue>
    </source>
</reference>
<feature type="region of interest" description="Disordered" evidence="1">
    <location>
        <begin position="129"/>
        <end position="148"/>
    </location>
</feature>
<evidence type="ECO:0000313" key="2">
    <source>
        <dbReference type="EMBL" id="KAK2085883.1"/>
    </source>
</evidence>
<dbReference type="EMBL" id="JASSZA010000020">
    <property type="protein sequence ID" value="KAK2085883.1"/>
    <property type="molecule type" value="Genomic_DNA"/>
</dbReference>
<sequence length="257" mass="27862">MPEEAWHACQEAITNRRSPALWTRNAGGGLARMPGGHHQQAQPSPVDQECRRRLGTHARRPSPTGAAQPCGPGMPEEAWHACQEAITNRRSPALWTKNAGGGLARMPGGHHQQAQPSPVDQECRRRLGTHARRPSPTGAAQPCGPRMPEEAWHACQEAITNRRSPALWTKNAGGGLARMPGGHHQQAQPSPVDQECRRRLGTHARRPSPTGAAQPCGPGMPEEAWHACQEAITNRRSPALWTKPHFCLTPGHRASGC</sequence>
<evidence type="ECO:0000313" key="3">
    <source>
        <dbReference type="Proteomes" id="UP001266305"/>
    </source>
</evidence>
<protein>
    <submittedName>
        <fullName evidence="2">Uncharacterized protein</fullName>
    </submittedName>
</protein>
<proteinExistence type="predicted"/>
<feature type="region of interest" description="Disordered" evidence="1">
    <location>
        <begin position="172"/>
        <end position="195"/>
    </location>
</feature>
<name>A0ABQ9TN91_SAGOE</name>